<dbReference type="AlphaFoldDB" id="D2ZWW9"/>
<protein>
    <submittedName>
        <fullName evidence="1">Uncharacterized protein</fullName>
    </submittedName>
</protein>
<dbReference type="Proteomes" id="UP000003344">
    <property type="component" value="Unassembled WGS sequence"/>
</dbReference>
<evidence type="ECO:0000313" key="2">
    <source>
        <dbReference type="Proteomes" id="UP000003344"/>
    </source>
</evidence>
<gene>
    <name evidence="1" type="ORF">NEIMUCOT_05117</name>
</gene>
<sequence length="43" mass="5032">MIVTGIFITNFLNKKLHNFDNGDFKKIELPLQTSHINHKIHTI</sequence>
<accession>D2ZWW9</accession>
<dbReference type="EMBL" id="ACDX02000008">
    <property type="protein sequence ID" value="EFC88445.1"/>
    <property type="molecule type" value="Genomic_DNA"/>
</dbReference>
<name>D2ZWW9_NEIM2</name>
<reference evidence="1 2" key="1">
    <citation type="submission" date="2009-10" db="EMBL/GenBank/DDBJ databases">
        <authorList>
            <person name="Weinstock G."/>
            <person name="Sodergren E."/>
            <person name="Clifton S."/>
            <person name="Fulton L."/>
            <person name="Fulton B."/>
            <person name="Courtney L."/>
            <person name="Fronick C."/>
            <person name="Harrison M."/>
            <person name="Strong C."/>
            <person name="Farmer C."/>
            <person name="Delahaunty K."/>
            <person name="Markovic C."/>
            <person name="Hall O."/>
            <person name="Minx P."/>
            <person name="Tomlinson C."/>
            <person name="Mitreva M."/>
            <person name="Nelson J."/>
            <person name="Hou S."/>
            <person name="Wollam A."/>
            <person name="Pepin K.H."/>
            <person name="Johnson M."/>
            <person name="Bhonagiri V."/>
            <person name="Nash W.E."/>
            <person name="Warren W."/>
            <person name="Chinwalla A."/>
            <person name="Mardis E.R."/>
            <person name="Wilson R.K."/>
        </authorList>
    </citation>
    <scope>NUCLEOTIDE SEQUENCE [LARGE SCALE GENOMIC DNA]</scope>
    <source>
        <strain evidence="2">ATCC 25996 / DSM 4631 / NCTC 10774 / M26</strain>
    </source>
</reference>
<organism evidence="1 2">
    <name type="scientific">Neisseria mucosa (strain ATCC 25996 / DSM 4631 / NCTC 10774 / M26)</name>
    <dbReference type="NCBI Taxonomy" id="546266"/>
    <lineage>
        <taxon>Bacteria</taxon>
        <taxon>Pseudomonadati</taxon>
        <taxon>Pseudomonadota</taxon>
        <taxon>Betaproteobacteria</taxon>
        <taxon>Neisseriales</taxon>
        <taxon>Neisseriaceae</taxon>
        <taxon>Neisseria</taxon>
    </lineage>
</organism>
<evidence type="ECO:0000313" key="1">
    <source>
        <dbReference type="EMBL" id="EFC88445.1"/>
    </source>
</evidence>
<dbReference type="STRING" id="546266.NEIMUCOT_05117"/>
<proteinExistence type="predicted"/>
<comment type="caution">
    <text evidence="1">The sequence shown here is derived from an EMBL/GenBank/DDBJ whole genome shotgun (WGS) entry which is preliminary data.</text>
</comment>